<organism evidence="1 2">
    <name type="scientific">Trifolium medium</name>
    <dbReference type="NCBI Taxonomy" id="97028"/>
    <lineage>
        <taxon>Eukaryota</taxon>
        <taxon>Viridiplantae</taxon>
        <taxon>Streptophyta</taxon>
        <taxon>Embryophyta</taxon>
        <taxon>Tracheophyta</taxon>
        <taxon>Spermatophyta</taxon>
        <taxon>Magnoliopsida</taxon>
        <taxon>eudicotyledons</taxon>
        <taxon>Gunneridae</taxon>
        <taxon>Pentapetalae</taxon>
        <taxon>rosids</taxon>
        <taxon>fabids</taxon>
        <taxon>Fabales</taxon>
        <taxon>Fabaceae</taxon>
        <taxon>Papilionoideae</taxon>
        <taxon>50 kb inversion clade</taxon>
        <taxon>NPAAA clade</taxon>
        <taxon>Hologalegina</taxon>
        <taxon>IRL clade</taxon>
        <taxon>Trifolieae</taxon>
        <taxon>Trifolium</taxon>
    </lineage>
</organism>
<reference evidence="1 2" key="1">
    <citation type="journal article" date="2018" name="Front. Plant Sci.">
        <title>Red Clover (Trifolium pratense) and Zigzag Clover (T. medium) - A Picture of Genomic Similarities and Differences.</title>
        <authorList>
            <person name="Dluhosova J."/>
            <person name="Istvanek J."/>
            <person name="Nedelnik J."/>
            <person name="Repkova J."/>
        </authorList>
    </citation>
    <scope>NUCLEOTIDE SEQUENCE [LARGE SCALE GENOMIC DNA]</scope>
    <source>
        <strain evidence="2">cv. 10/8</strain>
        <tissue evidence="1">Leaf</tissue>
    </source>
</reference>
<protein>
    <submittedName>
        <fullName evidence="1">Uncharacterized protein</fullName>
    </submittedName>
</protein>
<accession>A0A392VAQ7</accession>
<dbReference type="EMBL" id="LXQA011114234">
    <property type="protein sequence ID" value="MCI85384.1"/>
    <property type="molecule type" value="Genomic_DNA"/>
</dbReference>
<name>A0A392VAQ7_9FABA</name>
<dbReference type="AlphaFoldDB" id="A0A392VAQ7"/>
<evidence type="ECO:0000313" key="2">
    <source>
        <dbReference type="Proteomes" id="UP000265520"/>
    </source>
</evidence>
<dbReference type="Proteomes" id="UP000265520">
    <property type="component" value="Unassembled WGS sequence"/>
</dbReference>
<keyword evidence="2" id="KW-1185">Reference proteome</keyword>
<sequence>MLQSKDMVHGLPPIKAPSEVRGECCAAKQARNSFKSELPIDGAFLQVHRIVI</sequence>
<feature type="non-terminal residue" evidence="1">
    <location>
        <position position="52"/>
    </location>
</feature>
<comment type="caution">
    <text evidence="1">The sequence shown here is derived from an EMBL/GenBank/DDBJ whole genome shotgun (WGS) entry which is preliminary data.</text>
</comment>
<proteinExistence type="predicted"/>
<evidence type="ECO:0000313" key="1">
    <source>
        <dbReference type="EMBL" id="MCI85384.1"/>
    </source>
</evidence>